<keyword evidence="6" id="KW-0597">Phosphoprotein</keyword>
<dbReference type="FunFam" id="1.10.510.10:FF:000358">
    <property type="entry name" value="Putative leucine-rich repeat receptor-like serine/threonine-protein kinase"/>
    <property type="match status" value="1"/>
</dbReference>
<feature type="transmembrane region" description="Helical" evidence="22">
    <location>
        <begin position="609"/>
        <end position="630"/>
    </location>
</feature>
<evidence type="ECO:0000256" key="21">
    <source>
        <dbReference type="PROSITE-ProRule" id="PRU10141"/>
    </source>
</evidence>
<dbReference type="SUPFAM" id="SSF52047">
    <property type="entry name" value="RNI-like"/>
    <property type="match status" value="1"/>
</dbReference>
<dbReference type="FunFam" id="3.80.10.10:FF:000363">
    <property type="entry name" value="Leucine-rich repeat family protein"/>
    <property type="match status" value="1"/>
</dbReference>
<evidence type="ECO:0000256" key="6">
    <source>
        <dbReference type="ARBA" id="ARBA00022553"/>
    </source>
</evidence>
<keyword evidence="17" id="KW-0675">Receptor</keyword>
<evidence type="ECO:0000256" key="17">
    <source>
        <dbReference type="ARBA" id="ARBA00023170"/>
    </source>
</evidence>
<dbReference type="InterPro" id="IPR013210">
    <property type="entry name" value="LRR_N_plant-typ"/>
</dbReference>
<evidence type="ECO:0000313" key="26">
    <source>
        <dbReference type="Proteomes" id="UP000000763"/>
    </source>
</evidence>
<evidence type="ECO:0000256" key="10">
    <source>
        <dbReference type="ARBA" id="ARBA00022729"/>
    </source>
</evidence>
<dbReference type="Gene3D" id="3.80.10.10">
    <property type="entry name" value="Ribonuclease Inhibitor"/>
    <property type="match status" value="2"/>
</dbReference>
<evidence type="ECO:0000256" key="13">
    <source>
        <dbReference type="ARBA" id="ARBA00022777"/>
    </source>
</evidence>
<comment type="catalytic activity">
    <reaction evidence="20">
        <text>L-seryl-[protein] + ATP = O-phospho-L-seryl-[protein] + ADP + H(+)</text>
        <dbReference type="Rhea" id="RHEA:17989"/>
        <dbReference type="Rhea" id="RHEA-COMP:9863"/>
        <dbReference type="Rhea" id="RHEA-COMP:11604"/>
        <dbReference type="ChEBI" id="CHEBI:15378"/>
        <dbReference type="ChEBI" id="CHEBI:29999"/>
        <dbReference type="ChEBI" id="CHEBI:30616"/>
        <dbReference type="ChEBI" id="CHEBI:83421"/>
        <dbReference type="ChEBI" id="CHEBI:456216"/>
        <dbReference type="EC" id="2.7.11.1"/>
    </reaction>
</comment>
<sequence>MANLLLIPIIICYLVPIAVAVDAPPPVMAAAAVADDWSALLAFLSNVSADSGGVALADWGRSPEFCNWTGVVCGGGERRRVTQLVLAGRGLRGVVSPALGRLEFVTVLDLSNNGFSGEIPAELASLSRLTQLSLTGNRLEGAIPAGIGLLRRLYFLDLSGNRLSGGIPATLFCNCTALQYVDLANNSLAGDIPYSGECRLPSLRYLLLWSNDLSGLIPPALSNSSLLEWVDFESNYLAGELPPQVFDRLPRLQYLYLSYNNLSSHGGNTDLAPFFRSLTNCTRLQELELAGNDLGGELPAFVGELSREFRQIHLEDNAITGAIPPSIAGLVNLTYLNLSNNMLNGSIPPEMSRLRRLERLYLSNNLLAGEIPRSIGEMPHLGLVDLSGNRLAGTIPDTFSNLTQLRRLMLHHNHLSGDVPASLGDCLNLEILDLSYNGLQGRIPPRVAAMSGLKLYLNLSNNHLEGPLPLELGKMDMVLALDLSENALAGAVPAQLGGCVALEYLNLSGNALRGALPAPVAALPFLQVLDVSRNRLSGELPVSSLQASTSLRDANFSCNNFSGAVPRGAGVLANLSAAAFRGNPGLCGYVPGIAACGAATARRTRHRRAVLPAVVGIVAAVCAMLCAVVCRSMAAARAKRQSVRLVDVEDYQAAAEREHPRISYRELAEATGGFVQSSLIGAGRFGRVYEGTLRGGARVAVKVLDPKGGGEVSGSFKRECEVLRRTRHKNLVRVITTCSTATFHALVLPLMPHGSLEGHLYPPERGAGGGAGGGDGLDFGRLMSVVSDVAEGLAYLHHYAPVRVVHCDLKPSNVLLDDDMRAVISDFGIAKLISGAAAAVGDGGASSTSDESAPCNSITGLLQGSVGYIAPEYGLGGHPSRQGDVYSFGVMILELITGKRPTDVIFHEGLTLHDWVRRHYPHDVAAVVAHAPWRREAPSPMSTAASPAAADVAAVELIELGLVCTQHSPALRPSMVDVCHEITLLNEAIRRHAAAAAAIAAATDEDEDDDDGRSLSTTKDDSLAAQTLLVYLHAARRCRAVSWVRRHKGQMEPFGQPLVASLSEVQTLFWMISQAKVLHLCGAQAFQISLLKLVAVVPRSCALYADAVVYSPMVSKLPYYIVLLVLYQVYSLNSAPNPDKLINQATYTSGATSFNLLPCVQADSQKLILAPIVIS</sequence>
<accession>Q0DE01</accession>
<keyword evidence="11" id="KW-0677">Repeat</keyword>
<dbReference type="InterPro" id="IPR032675">
    <property type="entry name" value="LRR_dom_sf"/>
</dbReference>
<comment type="catalytic activity">
    <reaction evidence="19">
        <text>L-threonyl-[protein] + ATP = O-phospho-L-threonyl-[protein] + ADP + H(+)</text>
        <dbReference type="Rhea" id="RHEA:46608"/>
        <dbReference type="Rhea" id="RHEA-COMP:11060"/>
        <dbReference type="Rhea" id="RHEA-COMP:11605"/>
        <dbReference type="ChEBI" id="CHEBI:15378"/>
        <dbReference type="ChEBI" id="CHEBI:30013"/>
        <dbReference type="ChEBI" id="CHEBI:30616"/>
        <dbReference type="ChEBI" id="CHEBI:61977"/>
        <dbReference type="ChEBI" id="CHEBI:456216"/>
        <dbReference type="EC" id="2.7.11.1"/>
    </reaction>
</comment>
<dbReference type="InterPro" id="IPR011009">
    <property type="entry name" value="Kinase-like_dom_sf"/>
</dbReference>
<evidence type="ECO:0000256" key="1">
    <source>
        <dbReference type="ARBA" id="ARBA00004162"/>
    </source>
</evidence>
<dbReference type="InterPro" id="IPR017441">
    <property type="entry name" value="Protein_kinase_ATP_BS"/>
</dbReference>
<keyword evidence="10 23" id="KW-0732">Signal</keyword>
<evidence type="ECO:0000256" key="20">
    <source>
        <dbReference type="ARBA" id="ARBA00048679"/>
    </source>
</evidence>
<evidence type="ECO:0000256" key="5">
    <source>
        <dbReference type="ARBA" id="ARBA00022527"/>
    </source>
</evidence>
<dbReference type="PANTHER" id="PTHR48053:SF151">
    <property type="entry name" value="OS02G0216000 PROTEIN"/>
    <property type="match status" value="1"/>
</dbReference>
<dbReference type="GO" id="GO:0004674">
    <property type="term" value="F:protein serine/threonine kinase activity"/>
    <property type="evidence" value="ECO:0007669"/>
    <property type="project" value="UniProtKB-KW"/>
</dbReference>
<keyword evidence="16 22" id="KW-0472">Membrane</keyword>
<reference evidence="26" key="2">
    <citation type="journal article" date="2008" name="Nucleic Acids Res.">
        <title>The rice annotation project database (RAP-DB): 2008 update.</title>
        <authorList>
            <consortium name="The rice annotation project (RAP)"/>
        </authorList>
    </citation>
    <scope>GENOME REANNOTATION</scope>
    <source>
        <strain evidence="26">cv. Nipponbare</strain>
    </source>
</reference>
<dbReference type="GO" id="GO:0005524">
    <property type="term" value="F:ATP binding"/>
    <property type="evidence" value="ECO:0007669"/>
    <property type="project" value="UniProtKB-UniRule"/>
</dbReference>
<dbReference type="Pfam" id="PF08263">
    <property type="entry name" value="LRRNT_2"/>
    <property type="match status" value="1"/>
</dbReference>
<dbReference type="Pfam" id="PF13855">
    <property type="entry name" value="LRR_8"/>
    <property type="match status" value="3"/>
</dbReference>
<evidence type="ECO:0000256" key="23">
    <source>
        <dbReference type="SAM" id="SignalP"/>
    </source>
</evidence>
<evidence type="ECO:0000256" key="22">
    <source>
        <dbReference type="SAM" id="Phobius"/>
    </source>
</evidence>
<dbReference type="GO" id="GO:0005886">
    <property type="term" value="C:plasma membrane"/>
    <property type="evidence" value="ECO:0007669"/>
    <property type="project" value="UniProtKB-SubCell"/>
</dbReference>
<gene>
    <name evidence="25" type="ordered locus">Os06g0186300</name>
</gene>
<evidence type="ECO:0000256" key="3">
    <source>
        <dbReference type="ARBA" id="ARBA00012513"/>
    </source>
</evidence>
<keyword evidence="4" id="KW-1003">Cell membrane</keyword>
<dbReference type="Gene3D" id="1.10.510.10">
    <property type="entry name" value="Transferase(Phosphotransferase) domain 1"/>
    <property type="match status" value="1"/>
</dbReference>
<evidence type="ECO:0000256" key="8">
    <source>
        <dbReference type="ARBA" id="ARBA00022679"/>
    </source>
</evidence>
<dbReference type="SMART" id="SM00369">
    <property type="entry name" value="LRR_TYP"/>
    <property type="match status" value="8"/>
</dbReference>
<feature type="signal peptide" evidence="23">
    <location>
        <begin position="1"/>
        <end position="20"/>
    </location>
</feature>
<dbReference type="PROSITE" id="PS00107">
    <property type="entry name" value="PROTEIN_KINASE_ATP"/>
    <property type="match status" value="1"/>
</dbReference>
<evidence type="ECO:0000256" key="18">
    <source>
        <dbReference type="ARBA" id="ARBA00023180"/>
    </source>
</evidence>
<dbReference type="Pfam" id="PF00560">
    <property type="entry name" value="LRR_1"/>
    <property type="match status" value="3"/>
</dbReference>
<evidence type="ECO:0000256" key="11">
    <source>
        <dbReference type="ARBA" id="ARBA00022737"/>
    </source>
</evidence>
<name>Q0DE01_ORYSJ</name>
<dbReference type="InterPro" id="IPR000719">
    <property type="entry name" value="Prot_kinase_dom"/>
</dbReference>
<feature type="domain" description="Protein kinase" evidence="24">
    <location>
        <begin position="674"/>
        <end position="984"/>
    </location>
</feature>
<dbReference type="SMART" id="SM00220">
    <property type="entry name" value="S_TKc"/>
    <property type="match status" value="1"/>
</dbReference>
<dbReference type="EC" id="2.7.11.1" evidence="3"/>
<dbReference type="Proteomes" id="UP000000763">
    <property type="component" value="Chromosome 6"/>
</dbReference>
<feature type="binding site" evidence="21">
    <location>
        <position position="702"/>
    </location>
    <ligand>
        <name>ATP</name>
        <dbReference type="ChEBI" id="CHEBI:30616"/>
    </ligand>
</feature>
<dbReference type="SUPFAM" id="SSF52058">
    <property type="entry name" value="L domain-like"/>
    <property type="match status" value="1"/>
</dbReference>
<dbReference type="EMBL" id="AP008212">
    <property type="protein sequence ID" value="BAF18922.2"/>
    <property type="molecule type" value="Genomic_DNA"/>
</dbReference>
<dbReference type="FunFam" id="3.80.10.10:FF:001028">
    <property type="entry name" value="Putative leucine-rich repeat receptor-like serine/threonine-protein kinase"/>
    <property type="match status" value="1"/>
</dbReference>
<keyword evidence="8" id="KW-0808">Transferase</keyword>
<evidence type="ECO:0000256" key="4">
    <source>
        <dbReference type="ARBA" id="ARBA00022475"/>
    </source>
</evidence>
<dbReference type="SUPFAM" id="SSF56112">
    <property type="entry name" value="Protein kinase-like (PK-like)"/>
    <property type="match status" value="1"/>
</dbReference>
<reference evidence="25 26" key="1">
    <citation type="journal article" date="2005" name="Nature">
        <title>The map-based sequence of the rice genome.</title>
        <authorList>
            <consortium name="International rice genome sequencing project (IRGSP)"/>
            <person name="Matsumoto T."/>
            <person name="Wu J."/>
            <person name="Kanamori H."/>
            <person name="Katayose Y."/>
            <person name="Fujisawa M."/>
            <person name="Namiki N."/>
            <person name="Mizuno H."/>
            <person name="Yamamoto K."/>
            <person name="Antonio B.A."/>
            <person name="Baba T."/>
            <person name="Sakata K."/>
            <person name="Nagamura Y."/>
            <person name="Aoki H."/>
            <person name="Arikawa K."/>
            <person name="Arita K."/>
            <person name="Bito T."/>
            <person name="Chiden Y."/>
            <person name="Fujitsuka N."/>
            <person name="Fukunaka R."/>
            <person name="Hamada M."/>
            <person name="Harada C."/>
            <person name="Hayashi A."/>
            <person name="Hijishita S."/>
            <person name="Honda M."/>
            <person name="Hosokawa S."/>
            <person name="Ichikawa Y."/>
            <person name="Idonuma A."/>
            <person name="Iijima M."/>
            <person name="Ikeda M."/>
            <person name="Ikeno M."/>
            <person name="Ito K."/>
            <person name="Ito S."/>
            <person name="Ito T."/>
            <person name="Ito Y."/>
            <person name="Ito Y."/>
            <person name="Iwabuchi A."/>
            <person name="Kamiya K."/>
            <person name="Karasawa W."/>
            <person name="Kurita K."/>
            <person name="Katagiri S."/>
            <person name="Kikuta A."/>
            <person name="Kobayashi H."/>
            <person name="Kobayashi N."/>
            <person name="Machita K."/>
            <person name="Maehara T."/>
            <person name="Masukawa M."/>
            <person name="Mizubayashi T."/>
            <person name="Mukai Y."/>
            <person name="Nagasaki H."/>
            <person name="Nagata Y."/>
            <person name="Naito S."/>
            <person name="Nakashima M."/>
            <person name="Nakama Y."/>
            <person name="Nakamichi Y."/>
            <person name="Nakamura M."/>
            <person name="Meguro A."/>
            <person name="Negishi M."/>
            <person name="Ohta I."/>
            <person name="Ohta T."/>
            <person name="Okamoto M."/>
            <person name="Ono N."/>
            <person name="Saji S."/>
            <person name="Sakaguchi M."/>
            <person name="Sakai K."/>
            <person name="Shibata M."/>
            <person name="Shimokawa T."/>
            <person name="Song J."/>
            <person name="Takazaki Y."/>
            <person name="Terasawa K."/>
            <person name="Tsugane M."/>
            <person name="Tsuji K."/>
            <person name="Ueda S."/>
            <person name="Waki K."/>
            <person name="Yamagata H."/>
            <person name="Yamamoto M."/>
            <person name="Yamamoto S."/>
            <person name="Yamane H."/>
            <person name="Yoshiki S."/>
            <person name="Yoshihara R."/>
            <person name="Yukawa K."/>
            <person name="Zhong H."/>
            <person name="Yano M."/>
            <person name="Yuan Q."/>
            <person name="Ouyang S."/>
            <person name="Liu J."/>
            <person name="Jones K.M."/>
            <person name="Gansberger K."/>
            <person name="Moffat K."/>
            <person name="Hill J."/>
            <person name="Bera J."/>
            <person name="Fadrosh D."/>
            <person name="Jin S."/>
            <person name="Johri S."/>
            <person name="Kim M."/>
            <person name="Overton L."/>
            <person name="Reardon M."/>
            <person name="Tsitrin T."/>
            <person name="Vuong H."/>
            <person name="Weaver B."/>
            <person name="Ciecko A."/>
            <person name="Tallon L."/>
            <person name="Jackson J."/>
            <person name="Pai G."/>
            <person name="Aken S.V."/>
            <person name="Utterback T."/>
            <person name="Reidmuller S."/>
            <person name="Feldblyum T."/>
            <person name="Hsiao J."/>
            <person name="Zismann V."/>
            <person name="Iobst S."/>
            <person name="de Vazeille A.R."/>
            <person name="Buell C.R."/>
            <person name="Ying K."/>
            <person name="Li Y."/>
            <person name="Lu T."/>
            <person name="Huang Y."/>
            <person name="Zhao Q."/>
            <person name="Feng Q."/>
            <person name="Zhang L."/>
            <person name="Zhu J."/>
            <person name="Weng Q."/>
            <person name="Mu J."/>
            <person name="Lu Y."/>
            <person name="Fan D."/>
            <person name="Liu Y."/>
            <person name="Guan J."/>
            <person name="Zhang Y."/>
            <person name="Yu S."/>
            <person name="Liu X."/>
            <person name="Zhang Y."/>
            <person name="Hong G."/>
            <person name="Han B."/>
            <person name="Choisne N."/>
            <person name="Demange N."/>
            <person name="Orjeda G."/>
            <person name="Samain S."/>
            <person name="Cattolico L."/>
            <person name="Pelletier E."/>
            <person name="Couloux A."/>
            <person name="Segurens B."/>
            <person name="Wincker P."/>
            <person name="D'Hont A."/>
            <person name="Scarpelli C."/>
            <person name="Weissenbach J."/>
            <person name="Salanoubat M."/>
            <person name="Quetier F."/>
            <person name="Yu Y."/>
            <person name="Kim H.R."/>
            <person name="Rambo T."/>
            <person name="Currie J."/>
            <person name="Collura K."/>
            <person name="Luo M."/>
            <person name="Yang T."/>
            <person name="Ammiraju J.S.S."/>
            <person name="Engler F."/>
            <person name="Soderlund C."/>
            <person name="Wing R.A."/>
            <person name="Palmer L.E."/>
            <person name="de la Bastide M."/>
            <person name="Spiegel L."/>
            <person name="Nascimento L."/>
            <person name="Zutavern T."/>
            <person name="O'Shaughnessy A."/>
            <person name="Dike S."/>
            <person name="Dedhia N."/>
            <person name="Preston R."/>
            <person name="Balija V."/>
            <person name="McCombie W.R."/>
            <person name="Chow T."/>
            <person name="Chen H."/>
            <person name="Chung M."/>
            <person name="Chen C."/>
            <person name="Shaw J."/>
            <person name="Wu H."/>
            <person name="Hsiao K."/>
            <person name="Chao Y."/>
            <person name="Chu M."/>
            <person name="Cheng C."/>
            <person name="Hour A."/>
            <person name="Lee P."/>
            <person name="Lin S."/>
            <person name="Lin Y."/>
            <person name="Liou J."/>
            <person name="Liu S."/>
            <person name="Hsing Y."/>
            <person name="Raghuvanshi S."/>
            <person name="Mohanty A."/>
            <person name="Bharti A.K."/>
            <person name="Gaur A."/>
            <person name="Gupta V."/>
            <person name="Kumar D."/>
            <person name="Ravi V."/>
            <person name="Vij S."/>
            <person name="Kapur A."/>
            <person name="Khurana P."/>
            <person name="Khurana P."/>
            <person name="Khurana J.P."/>
            <person name="Tyagi A.K."/>
            <person name="Gaikwad K."/>
            <person name="Singh A."/>
            <person name="Dalal V."/>
            <person name="Srivastava S."/>
            <person name="Dixit A."/>
            <person name="Pal A.K."/>
            <person name="Ghazi I.A."/>
            <person name="Yadav M."/>
            <person name="Pandit A."/>
            <person name="Bhargava A."/>
            <person name="Sureshbabu K."/>
            <person name="Batra K."/>
            <person name="Sharma T.R."/>
            <person name="Mohapatra T."/>
            <person name="Singh N.K."/>
            <person name="Messing J."/>
            <person name="Nelson A.B."/>
            <person name="Fuks G."/>
            <person name="Kavchok S."/>
            <person name="Keizer G."/>
            <person name="Linton E."/>
            <person name="Llaca V."/>
            <person name="Song R."/>
            <person name="Tanyolac B."/>
            <person name="Young S."/>
            <person name="Ho-Il K."/>
            <person name="Hahn J.H."/>
            <person name="Sangsakoo G."/>
            <person name="Vanavichit A."/>
            <person name="de Mattos Luiz.A.T."/>
            <person name="Zimmer P.D."/>
            <person name="Malone G."/>
            <person name="Dellagostin O."/>
            <person name="de Oliveira A.C."/>
            <person name="Bevan M."/>
            <person name="Bancroft I."/>
            <person name="Minx P."/>
            <person name="Cordum H."/>
            <person name="Wilson R."/>
            <person name="Cheng Z."/>
            <person name="Jin W."/>
            <person name="Jiang J."/>
            <person name="Leong S.A."/>
            <person name="Iwama H."/>
            <person name="Gojobori T."/>
            <person name="Itoh T."/>
            <person name="Niimura Y."/>
            <person name="Fujii Y."/>
            <person name="Habara T."/>
            <person name="Sakai H."/>
            <person name="Sato Y."/>
            <person name="Wilson G."/>
            <person name="Kumar K."/>
            <person name="McCouch S."/>
            <person name="Juretic N."/>
            <person name="Hoen D."/>
            <person name="Wright S."/>
            <person name="Bruskiewich R."/>
            <person name="Bureau T."/>
            <person name="Miyao A."/>
            <person name="Hirochika H."/>
            <person name="Nishikawa T."/>
            <person name="Kadowaki K."/>
            <person name="Sugiura M."/>
            <person name="Burr B."/>
            <person name="Sasaki T."/>
        </authorList>
    </citation>
    <scope>NUCLEOTIDE SEQUENCE [LARGE SCALE GENOMIC DNA]</scope>
    <source>
        <strain evidence="26">cv. Nipponbare</strain>
    </source>
</reference>
<keyword evidence="7" id="KW-0433">Leucine-rich repeat</keyword>
<dbReference type="AlphaFoldDB" id="Q0DE01"/>
<keyword evidence="18" id="KW-0325">Glycoprotein</keyword>
<comment type="similarity">
    <text evidence="2">Belongs to the protein kinase superfamily. Ser/Thr protein kinase family.</text>
</comment>
<proteinExistence type="inferred from homology"/>
<comment type="subcellular location">
    <subcellularLocation>
        <location evidence="1">Cell membrane</location>
        <topology evidence="1">Single-pass membrane protein</topology>
    </subcellularLocation>
</comment>
<dbReference type="PROSITE" id="PS50011">
    <property type="entry name" value="PROTEIN_KINASE_DOM"/>
    <property type="match status" value="1"/>
</dbReference>
<evidence type="ECO:0000256" key="7">
    <source>
        <dbReference type="ARBA" id="ARBA00022614"/>
    </source>
</evidence>
<keyword evidence="12 21" id="KW-0547">Nucleotide-binding</keyword>
<evidence type="ECO:0000313" key="25">
    <source>
        <dbReference type="EMBL" id="BAF18922.2"/>
    </source>
</evidence>
<evidence type="ECO:0000256" key="9">
    <source>
        <dbReference type="ARBA" id="ARBA00022692"/>
    </source>
</evidence>
<keyword evidence="13" id="KW-0418">Kinase</keyword>
<dbReference type="InterPro" id="IPR051716">
    <property type="entry name" value="Plant_RL_S/T_kinase"/>
</dbReference>
<dbReference type="KEGG" id="dosa:Os06g0186300"/>
<dbReference type="PANTHER" id="PTHR48053">
    <property type="entry name" value="LEUCINE RICH REPEAT FAMILY PROTEIN, EXPRESSED"/>
    <property type="match status" value="1"/>
</dbReference>
<evidence type="ECO:0000256" key="16">
    <source>
        <dbReference type="ARBA" id="ARBA00023136"/>
    </source>
</evidence>
<dbReference type="Gene3D" id="3.30.200.20">
    <property type="entry name" value="Phosphorylase Kinase, domain 1"/>
    <property type="match status" value="1"/>
</dbReference>
<organism evidence="25 26">
    <name type="scientific">Oryza sativa subsp. japonica</name>
    <name type="common">Rice</name>
    <dbReference type="NCBI Taxonomy" id="39947"/>
    <lineage>
        <taxon>Eukaryota</taxon>
        <taxon>Viridiplantae</taxon>
        <taxon>Streptophyta</taxon>
        <taxon>Embryophyta</taxon>
        <taxon>Tracheophyta</taxon>
        <taxon>Spermatophyta</taxon>
        <taxon>Magnoliopsida</taxon>
        <taxon>Liliopsida</taxon>
        <taxon>Poales</taxon>
        <taxon>Poaceae</taxon>
        <taxon>BOP clade</taxon>
        <taxon>Oryzoideae</taxon>
        <taxon>Oryzeae</taxon>
        <taxon>Oryzinae</taxon>
        <taxon>Oryza</taxon>
        <taxon>Oryza sativa</taxon>
    </lineage>
</organism>
<feature type="chain" id="PRO_5004171037" description="non-specific serine/threonine protein kinase" evidence="23">
    <location>
        <begin position="21"/>
        <end position="1175"/>
    </location>
</feature>
<keyword evidence="5" id="KW-0723">Serine/threonine-protein kinase</keyword>
<evidence type="ECO:0000256" key="14">
    <source>
        <dbReference type="ARBA" id="ARBA00022840"/>
    </source>
</evidence>
<evidence type="ECO:0000256" key="15">
    <source>
        <dbReference type="ARBA" id="ARBA00022989"/>
    </source>
</evidence>
<keyword evidence="15 22" id="KW-1133">Transmembrane helix</keyword>
<protein>
    <recommendedName>
        <fullName evidence="3">non-specific serine/threonine protein kinase</fullName>
        <ecNumber evidence="3">2.7.11.1</ecNumber>
    </recommendedName>
</protein>
<evidence type="ECO:0000256" key="19">
    <source>
        <dbReference type="ARBA" id="ARBA00047899"/>
    </source>
</evidence>
<dbReference type="FunFam" id="3.30.200.20:FF:000543">
    <property type="entry name" value="Putative leucine-rich repeat receptor-like serine/threonine-protein kinase"/>
    <property type="match status" value="1"/>
</dbReference>
<feature type="transmembrane region" description="Helical" evidence="22">
    <location>
        <begin position="731"/>
        <end position="751"/>
    </location>
</feature>
<dbReference type="InterPro" id="IPR008271">
    <property type="entry name" value="Ser/Thr_kinase_AS"/>
</dbReference>
<evidence type="ECO:0000259" key="24">
    <source>
        <dbReference type="PROSITE" id="PS50011"/>
    </source>
</evidence>
<dbReference type="InterPro" id="IPR003591">
    <property type="entry name" value="Leu-rich_rpt_typical-subtyp"/>
</dbReference>
<dbReference type="PROSITE" id="PS51450">
    <property type="entry name" value="LRR"/>
    <property type="match status" value="2"/>
</dbReference>
<dbReference type="InterPro" id="IPR001611">
    <property type="entry name" value="Leu-rich_rpt"/>
</dbReference>
<dbReference type="Pfam" id="PF00069">
    <property type="entry name" value="Pkinase"/>
    <property type="match status" value="1"/>
</dbReference>
<keyword evidence="14 21" id="KW-0067">ATP-binding</keyword>
<keyword evidence="9 22" id="KW-0812">Transmembrane</keyword>
<evidence type="ECO:0000256" key="12">
    <source>
        <dbReference type="ARBA" id="ARBA00022741"/>
    </source>
</evidence>
<evidence type="ECO:0000256" key="2">
    <source>
        <dbReference type="ARBA" id="ARBA00008684"/>
    </source>
</evidence>
<dbReference type="PROSITE" id="PS00108">
    <property type="entry name" value="PROTEIN_KINASE_ST"/>
    <property type="match status" value="1"/>
</dbReference>